<dbReference type="InterPro" id="IPR049704">
    <property type="entry name" value="Aminotrans_3_PPA_site"/>
</dbReference>
<keyword evidence="2 6" id="KW-0032">Aminotransferase</keyword>
<evidence type="ECO:0000256" key="4">
    <source>
        <dbReference type="ARBA" id="ARBA00022898"/>
    </source>
</evidence>
<dbReference type="AlphaFoldDB" id="A0A0S2HYC1"/>
<keyword evidence="7" id="KW-1185">Reference proteome</keyword>
<dbReference type="Gene3D" id="3.40.640.10">
    <property type="entry name" value="Type I PLP-dependent aspartate aminotransferase-like (Major domain)"/>
    <property type="match status" value="1"/>
</dbReference>
<dbReference type="PROSITE" id="PS00600">
    <property type="entry name" value="AA_TRANSFER_CLASS_3"/>
    <property type="match status" value="1"/>
</dbReference>
<dbReference type="FunFam" id="3.40.640.10:FF:000004">
    <property type="entry name" value="Acetylornithine aminotransferase"/>
    <property type="match status" value="1"/>
</dbReference>
<dbReference type="PATRIC" id="fig|1307839.3.peg.1518"/>
<dbReference type="GO" id="GO:0042802">
    <property type="term" value="F:identical protein binding"/>
    <property type="evidence" value="ECO:0007669"/>
    <property type="project" value="TreeGrafter"/>
</dbReference>
<comment type="cofactor">
    <cofactor evidence="1">
        <name>pyridoxal 5'-phosphate</name>
        <dbReference type="ChEBI" id="CHEBI:597326"/>
    </cofactor>
</comment>
<sequence length="398" mass="43495">MLSHRQLFFEHVAQTSTDPLALEIESAEGIYLYASDGKKYVDLVSGVSVSNVGHAHPEVVKAVQNQAAKHMHLMVYGEMIQSPQVRYAELLTSELAAQLNTVYYVNSGSEAIEGAMKLAKRATGRSGVVAFRNAYHGGTQGALSILGDEVLKNAFRPLLPGITHLNFNVPEELSKIDKTTACVVVEPVQAEAGIIVPDTSYMQQLRARCDEVGALLIFDEIQTGFGRTGKLFAHEHYDVVPDIMTIAKSMGGGMPIGAFVADKQLMNQLTYNPALGHITTFGGHPVSCAAALASLEIILRDELTQRANEVGDIFRQKMKHPRIKNVRGKGLFLAVDLDDVFIPDFMKYAAENGIIFDPFLFNSEAFRIAPPLIISNEQATEIAEKLLGLIDAFVNKHV</sequence>
<dbReference type="GO" id="GO:0030170">
    <property type="term" value="F:pyridoxal phosphate binding"/>
    <property type="evidence" value="ECO:0007669"/>
    <property type="project" value="InterPro"/>
</dbReference>
<proteinExistence type="inferred from homology"/>
<dbReference type="RefSeq" id="WP_057952564.1">
    <property type="nucleotide sequence ID" value="NZ_CP013118.1"/>
</dbReference>
<dbReference type="CDD" id="cd00610">
    <property type="entry name" value="OAT_like"/>
    <property type="match status" value="1"/>
</dbReference>
<dbReference type="PANTHER" id="PTHR11986">
    <property type="entry name" value="AMINOTRANSFERASE CLASS III"/>
    <property type="match status" value="1"/>
</dbReference>
<organism evidence="6 7">
    <name type="scientific">Salinivirga cyanobacteriivorans</name>
    <dbReference type="NCBI Taxonomy" id="1307839"/>
    <lineage>
        <taxon>Bacteria</taxon>
        <taxon>Pseudomonadati</taxon>
        <taxon>Bacteroidota</taxon>
        <taxon>Bacteroidia</taxon>
        <taxon>Bacteroidales</taxon>
        <taxon>Salinivirgaceae</taxon>
        <taxon>Salinivirga</taxon>
    </lineage>
</organism>
<dbReference type="STRING" id="1307839.L21SP5_01421"/>
<dbReference type="EMBL" id="CP013118">
    <property type="protein sequence ID" value="ALO15071.1"/>
    <property type="molecule type" value="Genomic_DNA"/>
</dbReference>
<dbReference type="SUPFAM" id="SSF53383">
    <property type="entry name" value="PLP-dependent transferases"/>
    <property type="match status" value="1"/>
</dbReference>
<dbReference type="InterPro" id="IPR015421">
    <property type="entry name" value="PyrdxlP-dep_Trfase_major"/>
</dbReference>
<evidence type="ECO:0000256" key="5">
    <source>
        <dbReference type="RuleBase" id="RU003560"/>
    </source>
</evidence>
<keyword evidence="4 5" id="KW-0663">Pyridoxal phosphate</keyword>
<name>A0A0S2HYC1_9BACT</name>
<dbReference type="InterPro" id="IPR050103">
    <property type="entry name" value="Class-III_PLP-dep_AT"/>
</dbReference>
<dbReference type="PANTHER" id="PTHR11986:SF79">
    <property type="entry name" value="ACETYLORNITHINE AMINOTRANSFERASE, MITOCHONDRIAL"/>
    <property type="match status" value="1"/>
</dbReference>
<dbReference type="GO" id="GO:0033094">
    <property type="term" value="F:putrescine--2-oxoglutarate transaminase activity"/>
    <property type="evidence" value="ECO:0007669"/>
    <property type="project" value="UniProtKB-EC"/>
</dbReference>
<dbReference type="InterPro" id="IPR005814">
    <property type="entry name" value="Aminotrans_3"/>
</dbReference>
<comment type="similarity">
    <text evidence="5">Belongs to the class-III pyridoxal-phosphate-dependent aminotransferase family.</text>
</comment>
<evidence type="ECO:0000256" key="2">
    <source>
        <dbReference type="ARBA" id="ARBA00022576"/>
    </source>
</evidence>
<dbReference type="EC" id="2.6.1.82" evidence="6"/>
<evidence type="ECO:0000313" key="6">
    <source>
        <dbReference type="EMBL" id="ALO15071.1"/>
    </source>
</evidence>
<reference evidence="6 7" key="1">
    <citation type="submission" date="2015-11" db="EMBL/GenBank/DDBJ databases">
        <title>Description and complete genome sequence of a novel strain predominating in hypersaline microbial mats and representing a new family of the Bacteriodetes phylum.</title>
        <authorList>
            <person name="Spring S."/>
            <person name="Bunk B."/>
            <person name="Sproer C."/>
            <person name="Klenk H.-P."/>
        </authorList>
    </citation>
    <scope>NUCLEOTIDE SEQUENCE [LARGE SCALE GENOMIC DNA]</scope>
    <source>
        <strain evidence="6 7">L21-Spi-D4</strain>
    </source>
</reference>
<accession>A0A0S2HYC1</accession>
<dbReference type="KEGG" id="blq:L21SP5_01421"/>
<gene>
    <name evidence="6" type="primary">patA_2</name>
    <name evidence="6" type="ORF">L21SP5_01421</name>
</gene>
<dbReference type="Gene3D" id="3.90.1150.10">
    <property type="entry name" value="Aspartate Aminotransferase, domain 1"/>
    <property type="match status" value="1"/>
</dbReference>
<dbReference type="OrthoDB" id="9807885at2"/>
<dbReference type="Pfam" id="PF00202">
    <property type="entry name" value="Aminotran_3"/>
    <property type="match status" value="1"/>
</dbReference>
<dbReference type="PIRSF" id="PIRSF000521">
    <property type="entry name" value="Transaminase_4ab_Lys_Orn"/>
    <property type="match status" value="1"/>
</dbReference>
<evidence type="ECO:0000256" key="1">
    <source>
        <dbReference type="ARBA" id="ARBA00001933"/>
    </source>
</evidence>
<dbReference type="InterPro" id="IPR015424">
    <property type="entry name" value="PyrdxlP-dep_Trfase"/>
</dbReference>
<evidence type="ECO:0000256" key="3">
    <source>
        <dbReference type="ARBA" id="ARBA00022679"/>
    </source>
</evidence>
<keyword evidence="3 6" id="KW-0808">Transferase</keyword>
<dbReference type="Proteomes" id="UP000064893">
    <property type="component" value="Chromosome"/>
</dbReference>
<evidence type="ECO:0000313" key="7">
    <source>
        <dbReference type="Proteomes" id="UP000064893"/>
    </source>
</evidence>
<protein>
    <submittedName>
        <fullName evidence="6">Putrescine aminotransferase</fullName>
        <ecNumber evidence="6">2.6.1.82</ecNumber>
    </submittedName>
</protein>
<dbReference type="InterPro" id="IPR015422">
    <property type="entry name" value="PyrdxlP-dep_Trfase_small"/>
</dbReference>